<dbReference type="EMBL" id="VJZD01000012">
    <property type="protein sequence ID" value="MPY30733.1"/>
    <property type="molecule type" value="Genomic_DNA"/>
</dbReference>
<organism evidence="1 2">
    <name type="scientific">Streptomyces adustus</name>
    <dbReference type="NCBI Taxonomy" id="1609272"/>
    <lineage>
        <taxon>Bacteria</taxon>
        <taxon>Bacillati</taxon>
        <taxon>Actinomycetota</taxon>
        <taxon>Actinomycetes</taxon>
        <taxon>Kitasatosporales</taxon>
        <taxon>Streptomycetaceae</taxon>
        <taxon>Streptomyces</taxon>
    </lineage>
</organism>
<evidence type="ECO:0000313" key="2">
    <source>
        <dbReference type="Proteomes" id="UP000325849"/>
    </source>
</evidence>
<dbReference type="Proteomes" id="UP000325849">
    <property type="component" value="Unassembled WGS sequence"/>
</dbReference>
<keyword evidence="2" id="KW-1185">Reference proteome</keyword>
<reference evidence="1 2" key="1">
    <citation type="submission" date="2019-07" db="EMBL/GenBank/DDBJ databases">
        <title>New species of Amycolatopsis and Streptomyces.</title>
        <authorList>
            <person name="Duangmal K."/>
            <person name="Teo W.F.A."/>
            <person name="Lipun K."/>
        </authorList>
    </citation>
    <scope>NUCLEOTIDE SEQUENCE [LARGE SCALE GENOMIC DNA]</scope>
    <source>
        <strain evidence="1 2">NBRC 109810</strain>
    </source>
</reference>
<name>A0A5N8V6C4_9ACTN</name>
<proteinExistence type="predicted"/>
<evidence type="ECO:0000313" key="1">
    <source>
        <dbReference type="EMBL" id="MPY30733.1"/>
    </source>
</evidence>
<dbReference type="AlphaFoldDB" id="A0A5N8V6C4"/>
<gene>
    <name evidence="1" type="ORF">FNH09_05205</name>
</gene>
<accession>A0A5N8V6C4</accession>
<comment type="caution">
    <text evidence="1">The sequence shown here is derived from an EMBL/GenBank/DDBJ whole genome shotgun (WGS) entry which is preliminary data.</text>
</comment>
<protein>
    <submittedName>
        <fullName evidence="1">Uncharacterized protein</fullName>
    </submittedName>
</protein>
<dbReference type="OrthoDB" id="4292483at2"/>
<dbReference type="RefSeq" id="WP_152885536.1">
    <property type="nucleotide sequence ID" value="NZ_VJZD01000012.1"/>
</dbReference>
<sequence>MRRASGSGAVAVAAVLGDGARYEAGRTQQTVRAGQRITVSGHGCTVRQICAYRVVLEPAAEPDKAAAAAAPSSPRPVGGEADGGFCFTTNPTVLATASKGFPPRGDTLSVLDNGGVRRFPAGLSITVSYVDTRTRTARLRGDCAAVAVADYDNARVGDTVEFAGVLFTVSGLTERAIRLKRTST</sequence>